<dbReference type="InterPro" id="IPR002403">
    <property type="entry name" value="Cyt_P450_E_grp-IV"/>
</dbReference>
<dbReference type="Gene3D" id="1.10.630.10">
    <property type="entry name" value="Cytochrome P450"/>
    <property type="match status" value="1"/>
</dbReference>
<dbReference type="InterPro" id="IPR001128">
    <property type="entry name" value="Cyt_P450"/>
</dbReference>
<evidence type="ECO:0000256" key="4">
    <source>
        <dbReference type="ARBA" id="ARBA00023002"/>
    </source>
</evidence>
<name>A0A9J7N183_BRAFL</name>
<dbReference type="GeneID" id="118423541"/>
<evidence type="ECO:0000256" key="1">
    <source>
        <dbReference type="ARBA" id="ARBA00001971"/>
    </source>
</evidence>
<dbReference type="RefSeq" id="XP_035687621.1">
    <property type="nucleotide sequence ID" value="XM_035831728.1"/>
</dbReference>
<feature type="binding site" description="axial binding residue" evidence="7">
    <location>
        <position position="379"/>
    </location>
    <ligand>
        <name>heme</name>
        <dbReference type="ChEBI" id="CHEBI:30413"/>
    </ligand>
    <ligandPart>
        <name>Fe</name>
        <dbReference type="ChEBI" id="CHEBI:18248"/>
    </ligandPart>
</feature>
<proteinExistence type="inferred from homology"/>
<keyword evidence="4" id="KW-0560">Oxidoreductase</keyword>
<dbReference type="AlphaFoldDB" id="A0A9J7N183"/>
<dbReference type="GO" id="GO:0034653">
    <property type="term" value="P:retinoic acid catabolic process"/>
    <property type="evidence" value="ECO:0007669"/>
    <property type="project" value="UniProtKB-ARBA"/>
</dbReference>
<sequence>MGGVWSDTFGFVKGLVYGPHMMKPKGEHPSAFRMNNGVPAVVLLTRDTIQYAFNPETYEKDPYSFGPGGVSKDVVRGHCPSMFSNDEDHRRKKALLIDVYKRGQKTLPSVFFSQIKEHLEEWSRLEDVPDFEERVFHIMSETLTEALFGRKIDGELCFTWLNGLLTDFKTWIPIPSMSRKRRLAIEALPALLKAIKEAPKYQELVQLCHTHGVEVEEGIFTILYGTLFNGCAAQCAAIVSSVARLHTLSDTEKNDIIQTTLQVLEKHGGVSEESLGEMKTLESFILEVLRLHPPVFNFWCLARKDLVISPEKENIKVCKGERMVGCCFWAQRDESVFPDPDRFRWNRFLDEDKQGGQKKHLFFPRGSWTEAPDLDSHQCPGQDIGFFMMKALLAVLLGYCSWELTAAPMWSDKTIRVGNPDDPVRLARFNFRSEQAGRALGIRPDNIAPNAI</sequence>
<evidence type="ECO:0000256" key="6">
    <source>
        <dbReference type="ARBA" id="ARBA00039038"/>
    </source>
</evidence>
<comment type="cofactor">
    <cofactor evidence="1 7">
        <name>heme</name>
        <dbReference type="ChEBI" id="CHEBI:30413"/>
    </cofactor>
</comment>
<dbReference type="KEGG" id="bfo:118423541"/>
<comment type="similarity">
    <text evidence="2">Belongs to the cytochrome P450 family.</text>
</comment>
<gene>
    <name evidence="9" type="primary">LOC118423541</name>
</gene>
<dbReference type="PANTHER" id="PTHR24286:SF228">
    <property type="entry name" value="C-22 STEROL DESATURASE ERG5"/>
    <property type="match status" value="1"/>
</dbReference>
<dbReference type="SUPFAM" id="SSF48264">
    <property type="entry name" value="Cytochrome P450"/>
    <property type="match status" value="1"/>
</dbReference>
<reference evidence="9" key="2">
    <citation type="submission" date="2025-08" db="UniProtKB">
        <authorList>
            <consortium name="RefSeq"/>
        </authorList>
    </citation>
    <scope>IDENTIFICATION</scope>
    <source>
        <strain evidence="9">S238N-H82</strain>
        <tissue evidence="9">Testes</tissue>
    </source>
</reference>
<evidence type="ECO:0000256" key="2">
    <source>
        <dbReference type="ARBA" id="ARBA00010617"/>
    </source>
</evidence>
<keyword evidence="3 7" id="KW-0479">Metal-binding</keyword>
<dbReference type="PRINTS" id="PR00465">
    <property type="entry name" value="EP450IV"/>
</dbReference>
<keyword evidence="8" id="KW-1185">Reference proteome</keyword>
<evidence type="ECO:0000256" key="3">
    <source>
        <dbReference type="ARBA" id="ARBA00022723"/>
    </source>
</evidence>
<dbReference type="GO" id="GO:0004497">
    <property type="term" value="F:monooxygenase activity"/>
    <property type="evidence" value="ECO:0007669"/>
    <property type="project" value="InterPro"/>
</dbReference>
<dbReference type="EC" id="1.14.19.41" evidence="6"/>
<keyword evidence="7" id="KW-0349">Heme</keyword>
<evidence type="ECO:0000313" key="8">
    <source>
        <dbReference type="Proteomes" id="UP000001554"/>
    </source>
</evidence>
<dbReference type="Proteomes" id="UP000001554">
    <property type="component" value="Chromosome 9"/>
</dbReference>
<reference evidence="8" key="1">
    <citation type="journal article" date="2020" name="Nat. Ecol. Evol.">
        <title>Deeply conserved synteny resolves early events in vertebrate evolution.</title>
        <authorList>
            <person name="Simakov O."/>
            <person name="Marletaz F."/>
            <person name="Yue J.X."/>
            <person name="O'Connell B."/>
            <person name="Jenkins J."/>
            <person name="Brandt A."/>
            <person name="Calef R."/>
            <person name="Tung C.H."/>
            <person name="Huang T.K."/>
            <person name="Schmutz J."/>
            <person name="Satoh N."/>
            <person name="Yu J.K."/>
            <person name="Putnam N.H."/>
            <person name="Green R.E."/>
            <person name="Rokhsar D.S."/>
        </authorList>
    </citation>
    <scope>NUCLEOTIDE SEQUENCE [LARGE SCALE GENOMIC DNA]</scope>
    <source>
        <strain evidence="8">S238N-H82</strain>
    </source>
</reference>
<evidence type="ECO:0000313" key="9">
    <source>
        <dbReference type="RefSeq" id="XP_035687621.1"/>
    </source>
</evidence>
<dbReference type="GO" id="GO:0005506">
    <property type="term" value="F:iron ion binding"/>
    <property type="evidence" value="ECO:0007669"/>
    <property type="project" value="InterPro"/>
</dbReference>
<accession>A0A9J7N183</accession>
<protein>
    <recommendedName>
        <fullName evidence="6">sterol 22-desaturase</fullName>
        <ecNumber evidence="6">1.14.19.41</ecNumber>
    </recommendedName>
</protein>
<evidence type="ECO:0000256" key="5">
    <source>
        <dbReference type="ARBA" id="ARBA00023004"/>
    </source>
</evidence>
<organism evidence="8 9">
    <name type="scientific">Branchiostoma floridae</name>
    <name type="common">Florida lancelet</name>
    <name type="synonym">Amphioxus</name>
    <dbReference type="NCBI Taxonomy" id="7739"/>
    <lineage>
        <taxon>Eukaryota</taxon>
        <taxon>Metazoa</taxon>
        <taxon>Chordata</taxon>
        <taxon>Cephalochordata</taxon>
        <taxon>Leptocardii</taxon>
        <taxon>Amphioxiformes</taxon>
        <taxon>Branchiostomatidae</taxon>
        <taxon>Branchiostoma</taxon>
    </lineage>
</organism>
<dbReference type="Pfam" id="PF00067">
    <property type="entry name" value="p450"/>
    <property type="match status" value="1"/>
</dbReference>
<keyword evidence="5 7" id="KW-0408">Iron</keyword>
<dbReference type="GO" id="GO:0020037">
    <property type="term" value="F:heme binding"/>
    <property type="evidence" value="ECO:0007669"/>
    <property type="project" value="InterPro"/>
</dbReference>
<dbReference type="OMA" id="DFGHYND"/>
<evidence type="ECO:0000256" key="7">
    <source>
        <dbReference type="PIRSR" id="PIRSR602403-1"/>
    </source>
</evidence>
<dbReference type="PANTHER" id="PTHR24286">
    <property type="entry name" value="CYTOCHROME P450 26"/>
    <property type="match status" value="1"/>
</dbReference>
<dbReference type="GO" id="GO:0000249">
    <property type="term" value="F:C-22 sterol desaturase (NADPH) activity"/>
    <property type="evidence" value="ECO:0007669"/>
    <property type="project" value="UniProtKB-EC"/>
</dbReference>
<dbReference type="OrthoDB" id="2789670at2759"/>
<dbReference type="InterPro" id="IPR036396">
    <property type="entry name" value="Cyt_P450_sf"/>
</dbReference>